<dbReference type="Proteomes" id="UP000218615">
    <property type="component" value="Unassembled WGS sequence"/>
</dbReference>
<evidence type="ECO:0008006" key="3">
    <source>
        <dbReference type="Google" id="ProtNLM"/>
    </source>
</evidence>
<reference evidence="2" key="1">
    <citation type="submission" date="2017-06" db="EMBL/GenBank/DDBJ databases">
        <authorList>
            <person name="Cremers G."/>
        </authorList>
    </citation>
    <scope>NUCLEOTIDE SEQUENCE [LARGE SCALE GENOMIC DNA]</scope>
</reference>
<protein>
    <recommendedName>
        <fullName evidence="3">DUF3303 domain-containing protein</fullName>
    </recommendedName>
</protein>
<sequence length="90" mass="10742">MLFMSIWVWKSENRDEVKKRWSEYKYPEKIKLVGEWLDITGNRIFVLYEADDPTTMLEANDLWLDIALVDTVPVMEAKEVAKIMAEKMER</sequence>
<evidence type="ECO:0000313" key="1">
    <source>
        <dbReference type="EMBL" id="SNQ60529.1"/>
    </source>
</evidence>
<dbReference type="EMBL" id="FZMP01000097">
    <property type="protein sequence ID" value="SNQ60529.1"/>
    <property type="molecule type" value="Genomic_DNA"/>
</dbReference>
<dbReference type="Pfam" id="PF11746">
    <property type="entry name" value="DUF3303"/>
    <property type="match status" value="1"/>
</dbReference>
<accession>A0A284VMU7</accession>
<keyword evidence="2" id="KW-1185">Reference proteome</keyword>
<gene>
    <name evidence="1" type="ORF">MNV_1860004</name>
</gene>
<organism evidence="1 2">
    <name type="scientific">Candidatus Methanoperedens nitratireducens</name>
    <dbReference type="NCBI Taxonomy" id="1392998"/>
    <lineage>
        <taxon>Archaea</taxon>
        <taxon>Methanobacteriati</taxon>
        <taxon>Methanobacteriota</taxon>
        <taxon>Stenosarchaea group</taxon>
        <taxon>Methanomicrobia</taxon>
        <taxon>Methanosarcinales</taxon>
        <taxon>ANME-2 cluster</taxon>
        <taxon>Candidatus Methanoperedentaceae</taxon>
        <taxon>Candidatus Methanoperedens</taxon>
    </lineage>
</organism>
<name>A0A284VMU7_9EURY</name>
<dbReference type="AlphaFoldDB" id="A0A284VMU7"/>
<evidence type="ECO:0000313" key="2">
    <source>
        <dbReference type="Proteomes" id="UP000218615"/>
    </source>
</evidence>
<dbReference type="InterPro" id="IPR021734">
    <property type="entry name" value="DUF3303"/>
</dbReference>
<proteinExistence type="predicted"/>